<evidence type="ECO:0000313" key="2">
    <source>
        <dbReference type="Proteomes" id="UP000218151"/>
    </source>
</evidence>
<keyword evidence="2" id="KW-1185">Reference proteome</keyword>
<dbReference type="RefSeq" id="WP_095996830.1">
    <property type="nucleotide sequence ID" value="NZ_NSLI01000001.1"/>
</dbReference>
<proteinExistence type="predicted"/>
<evidence type="ECO:0000313" key="1">
    <source>
        <dbReference type="EMBL" id="PAX09723.1"/>
    </source>
</evidence>
<accession>A0A2A2SKG6</accession>
<name>A0A2A2SKG6_9SPHN</name>
<organism evidence="1 2">
    <name type="scientific">Sphingomonas lenta</name>
    <dbReference type="NCBI Taxonomy" id="1141887"/>
    <lineage>
        <taxon>Bacteria</taxon>
        <taxon>Pseudomonadati</taxon>
        <taxon>Pseudomonadota</taxon>
        <taxon>Alphaproteobacteria</taxon>
        <taxon>Sphingomonadales</taxon>
        <taxon>Sphingomonadaceae</taxon>
        <taxon>Sphingomonas</taxon>
    </lineage>
</organism>
<protein>
    <recommendedName>
        <fullName evidence="3">VOC domain-containing protein</fullName>
    </recommendedName>
</protein>
<sequence>MLFHLSIDADEPQHVAEVLAEIWGGDALPFPPVIGGSWMAFANDDNATMIEVYPRGTELHEGEDGGYGVIGAPDRRSATHFAMSTKLSCEEVLAIAEREGWPAKYCRRADKFGLVEMWVEGVRMVEVLSPEMQREYMDFVTVANWRAMLAVGAPVKEAA</sequence>
<dbReference type="Proteomes" id="UP000218151">
    <property type="component" value="Unassembled WGS sequence"/>
</dbReference>
<dbReference type="AlphaFoldDB" id="A0A2A2SKG6"/>
<gene>
    <name evidence="1" type="ORF">CKY28_03060</name>
</gene>
<reference evidence="2" key="1">
    <citation type="submission" date="2017-09" db="EMBL/GenBank/DDBJ databases">
        <authorList>
            <person name="Feng G."/>
            <person name="Zhu H."/>
        </authorList>
    </citation>
    <scope>NUCLEOTIDE SEQUENCE [LARGE SCALE GENOMIC DNA]</scope>
    <source>
        <strain evidence="2">1PNM-20</strain>
    </source>
</reference>
<evidence type="ECO:0008006" key="3">
    <source>
        <dbReference type="Google" id="ProtNLM"/>
    </source>
</evidence>
<dbReference type="EMBL" id="NSLI01000001">
    <property type="protein sequence ID" value="PAX09723.1"/>
    <property type="molecule type" value="Genomic_DNA"/>
</dbReference>
<dbReference type="OrthoDB" id="512901at2"/>
<comment type="caution">
    <text evidence="1">The sequence shown here is derived from an EMBL/GenBank/DDBJ whole genome shotgun (WGS) entry which is preliminary data.</text>
</comment>